<proteinExistence type="predicted"/>
<keyword evidence="3" id="KW-1185">Reference proteome</keyword>
<dbReference type="Proteomes" id="UP001244207">
    <property type="component" value="Unassembled WGS sequence"/>
</dbReference>
<protein>
    <submittedName>
        <fullName evidence="2">Uncharacterized protein</fullName>
    </submittedName>
</protein>
<dbReference type="EMBL" id="JAHMHS010000247">
    <property type="protein sequence ID" value="KAK1705174.1"/>
    <property type="molecule type" value="Genomic_DNA"/>
</dbReference>
<dbReference type="RefSeq" id="XP_060357558.1">
    <property type="nucleotide sequence ID" value="XM_060509744.1"/>
</dbReference>
<feature type="transmembrane region" description="Helical" evidence="1">
    <location>
        <begin position="32"/>
        <end position="52"/>
    </location>
</feature>
<dbReference type="GeneID" id="85393643"/>
<evidence type="ECO:0000256" key="1">
    <source>
        <dbReference type="SAM" id="Phobius"/>
    </source>
</evidence>
<organism evidence="2 3">
    <name type="scientific">Glomerella acutata</name>
    <name type="common">Colletotrichum acutatum</name>
    <dbReference type="NCBI Taxonomy" id="27357"/>
    <lineage>
        <taxon>Eukaryota</taxon>
        <taxon>Fungi</taxon>
        <taxon>Dikarya</taxon>
        <taxon>Ascomycota</taxon>
        <taxon>Pezizomycotina</taxon>
        <taxon>Sordariomycetes</taxon>
        <taxon>Hypocreomycetidae</taxon>
        <taxon>Glomerellales</taxon>
        <taxon>Glomerellaceae</taxon>
        <taxon>Colletotrichum</taxon>
        <taxon>Colletotrichum acutatum species complex</taxon>
    </lineage>
</organism>
<evidence type="ECO:0000313" key="3">
    <source>
        <dbReference type="Proteomes" id="UP001244207"/>
    </source>
</evidence>
<comment type="caution">
    <text evidence="2">The sequence shown here is derived from an EMBL/GenBank/DDBJ whole genome shotgun (WGS) entry which is preliminary data.</text>
</comment>
<reference evidence="2" key="1">
    <citation type="submission" date="2021-12" db="EMBL/GenBank/DDBJ databases">
        <title>Comparative genomics, transcriptomics and evolutionary studies reveal genomic signatures of adaptation to plant cell wall in hemibiotrophic fungi.</title>
        <authorList>
            <consortium name="DOE Joint Genome Institute"/>
            <person name="Baroncelli R."/>
            <person name="Diaz J.F."/>
            <person name="Benocci T."/>
            <person name="Peng M."/>
            <person name="Battaglia E."/>
            <person name="Haridas S."/>
            <person name="Andreopoulos W."/>
            <person name="Labutti K."/>
            <person name="Pangilinan J."/>
            <person name="Floch G.L."/>
            <person name="Makela M.R."/>
            <person name="Henrissat B."/>
            <person name="Grigoriev I.V."/>
            <person name="Crouch J.A."/>
            <person name="De Vries R.P."/>
            <person name="Sukno S.A."/>
            <person name="Thon M.R."/>
        </authorList>
    </citation>
    <scope>NUCLEOTIDE SEQUENCE</scope>
    <source>
        <strain evidence="2">CBS 112980</strain>
    </source>
</reference>
<feature type="transmembrane region" description="Helical" evidence="1">
    <location>
        <begin position="6"/>
        <end position="25"/>
    </location>
</feature>
<name>A0AAD8U9Q4_GLOAC</name>
<evidence type="ECO:0000313" key="2">
    <source>
        <dbReference type="EMBL" id="KAK1705174.1"/>
    </source>
</evidence>
<dbReference type="AlphaFoldDB" id="A0AAD8U9Q4"/>
<keyword evidence="1" id="KW-1133">Transmembrane helix</keyword>
<sequence>MEYNFLIQCIIIEIYSIFRLSFLTLKIYISRLLTLVNIIISLAAFSCSWFYMSMSHLHTPILGFYTLAQ</sequence>
<accession>A0AAD8U9Q4</accession>
<keyword evidence="1" id="KW-0812">Transmembrane</keyword>
<gene>
    <name evidence="2" type="ORF">BDZ83DRAFT_644274</name>
</gene>
<keyword evidence="1" id="KW-0472">Membrane</keyword>